<evidence type="ECO:0000256" key="5">
    <source>
        <dbReference type="ARBA" id="ARBA00022989"/>
    </source>
</evidence>
<dbReference type="GO" id="GO:0005886">
    <property type="term" value="C:plasma membrane"/>
    <property type="evidence" value="ECO:0007669"/>
    <property type="project" value="UniProtKB-SubCell"/>
</dbReference>
<feature type="transmembrane region" description="Helical" evidence="11">
    <location>
        <begin position="543"/>
        <end position="565"/>
    </location>
</feature>
<dbReference type="InterPro" id="IPR000611">
    <property type="entry name" value="NPY_rcpt"/>
</dbReference>
<dbReference type="OrthoDB" id="6366728at2759"/>
<dbReference type="InterPro" id="IPR017452">
    <property type="entry name" value="GPCR_Rhodpsn_7TM"/>
</dbReference>
<dbReference type="EMBL" id="JACMRX010000003">
    <property type="protein sequence ID" value="KAF7993660.1"/>
    <property type="molecule type" value="Genomic_DNA"/>
</dbReference>
<dbReference type="Pfam" id="PF00001">
    <property type="entry name" value="7tm_1"/>
    <property type="match status" value="1"/>
</dbReference>
<gene>
    <name evidence="13" type="ORF">HCN44_010255</name>
</gene>
<evidence type="ECO:0000256" key="9">
    <source>
        <dbReference type="ARBA" id="ARBA00023224"/>
    </source>
</evidence>
<dbReference type="AlphaFoldDB" id="A0A834XUF9"/>
<dbReference type="PROSITE" id="PS00237">
    <property type="entry name" value="G_PROTEIN_RECEP_F1_1"/>
    <property type="match status" value="1"/>
</dbReference>
<feature type="transmembrane region" description="Helical" evidence="11">
    <location>
        <begin position="401"/>
        <end position="426"/>
    </location>
</feature>
<keyword evidence="9 10" id="KW-0807">Transducer</keyword>
<feature type="transmembrane region" description="Helical" evidence="11">
    <location>
        <begin position="34"/>
        <end position="54"/>
    </location>
</feature>
<evidence type="ECO:0000256" key="3">
    <source>
        <dbReference type="ARBA" id="ARBA00022475"/>
    </source>
</evidence>
<dbReference type="PANTHER" id="PTHR45695:SF15">
    <property type="entry name" value="OPSIN RH2"/>
    <property type="match status" value="1"/>
</dbReference>
<evidence type="ECO:0000256" key="6">
    <source>
        <dbReference type="ARBA" id="ARBA00023040"/>
    </source>
</evidence>
<dbReference type="PRINTS" id="PR01012">
    <property type="entry name" value="NRPEPTIDEYR"/>
</dbReference>
<organism evidence="13 14">
    <name type="scientific">Aphidius gifuensis</name>
    <name type="common">Parasitoid wasp</name>
    <dbReference type="NCBI Taxonomy" id="684658"/>
    <lineage>
        <taxon>Eukaryota</taxon>
        <taxon>Metazoa</taxon>
        <taxon>Ecdysozoa</taxon>
        <taxon>Arthropoda</taxon>
        <taxon>Hexapoda</taxon>
        <taxon>Insecta</taxon>
        <taxon>Pterygota</taxon>
        <taxon>Neoptera</taxon>
        <taxon>Endopterygota</taxon>
        <taxon>Hymenoptera</taxon>
        <taxon>Apocrita</taxon>
        <taxon>Ichneumonoidea</taxon>
        <taxon>Braconidae</taxon>
        <taxon>Aphidiinae</taxon>
        <taxon>Aphidius</taxon>
    </lineage>
</organism>
<comment type="caution">
    <text evidence="13">The sequence shown here is derived from an EMBL/GenBank/DDBJ whole genome shotgun (WGS) entry which is preliminary data.</text>
</comment>
<dbReference type="PRINTS" id="PR00237">
    <property type="entry name" value="GPCRRHODOPSN"/>
</dbReference>
<dbReference type="InterPro" id="IPR013604">
    <property type="entry name" value="7TM_chemorcpt"/>
</dbReference>
<keyword evidence="5 11" id="KW-1133">Transmembrane helix</keyword>
<sequence length="838" mass="95265">MIDSIKPFLFGSRISGSTCFEIVGNNLTTRKKEIIYSALIWIYMSVTIGIEMYINGFDLRSKELLKKFRCSLGYITFTADIIITCYWKNDLTTALDHLRLYDLSSQFYDNTRSIYCRIVVIFIFCGWISVGYVTYYVEAASPIIVVIVYIHFYTRISMQIFTFFGFMLSLYQRFDHLIRIVLSNGLLKPGISVISGTWRHVKLQDVWCMHCSLSAAAAEINSTYSAQLFVWIVTISLNMLSRVYTLIITMSNEDSTFRKIREIMWTIACLINLFLIVGSCHITSRQANLTPEAVFSPQSNIQRKPKLNKKNLNIAMYFGIRKLQFTTVADFISINLPFLLSVKFEKMSELLNNFYNDMGHKADYVLIVLYVSIMLLALIANIMVILVVIKYQYMRSVTNYFVVNLSIADLLVSLICMPMAISQAVSIKWIYGETMCKLFYYLQGVAVAASVFTITAMSIDRYLAIRSPIALRRVFNRKSTFMIIIALWLIALLIFSPVLSAVTLQSPDIHDLIDADNIQIFKPPVFKICSEDFKSLGIHAHHFGILCFIVVYTIPGFIVLTLYSLMGRTLCARKPPFDCDSVAGSASSQQGFRLVRERKRVAWILLTLAIGFALCWLPYNALRLLLDLGIIYEGGIIPTLLSYFLFLGHANSALNPVVYCFMTRNFRRSVAELICHGTSKFNHRKSHRNNVGGVGVGSSVKNHGWNNRKNQKPYAVAALQHSTIKNKNKSFTSSSGYENSYDRHSPHRRCYMLKTIKNNNKKNDTNRIDELADNINKKSTPHRIRSSYSDCGKTDKSVVFDGKRSQSLCVLSSAVNYQVAYDCANQTTVVTNISQTGI</sequence>
<evidence type="ECO:0000256" key="1">
    <source>
        <dbReference type="ARBA" id="ARBA00004651"/>
    </source>
</evidence>
<feature type="transmembrane region" description="Helical" evidence="11">
    <location>
        <begin position="639"/>
        <end position="661"/>
    </location>
</feature>
<feature type="transmembrane region" description="Helical" evidence="11">
    <location>
        <begin position="438"/>
        <end position="459"/>
    </location>
</feature>
<evidence type="ECO:0000256" key="2">
    <source>
        <dbReference type="ARBA" id="ARBA00010663"/>
    </source>
</evidence>
<reference evidence="13 14" key="1">
    <citation type="submission" date="2020-08" db="EMBL/GenBank/DDBJ databases">
        <title>Aphidius gifuensis genome sequencing and assembly.</title>
        <authorList>
            <person name="Du Z."/>
        </authorList>
    </citation>
    <scope>NUCLEOTIDE SEQUENCE [LARGE SCALE GENOMIC DNA]</scope>
    <source>
        <strain evidence="13">YNYX2018</strain>
        <tissue evidence="13">Adults</tissue>
    </source>
</reference>
<feature type="domain" description="G-protein coupled receptors family 1 profile" evidence="12">
    <location>
        <begin position="380"/>
        <end position="659"/>
    </location>
</feature>
<feature type="transmembrane region" description="Helical" evidence="11">
    <location>
        <begin position="263"/>
        <end position="282"/>
    </location>
</feature>
<proteinExistence type="inferred from homology"/>
<keyword evidence="8 10" id="KW-0675">Receptor</keyword>
<dbReference type="Gene3D" id="1.20.1070.10">
    <property type="entry name" value="Rhodopsin 7-helix transmembrane proteins"/>
    <property type="match status" value="1"/>
</dbReference>
<feature type="transmembrane region" description="Helical" evidence="11">
    <location>
        <begin position="480"/>
        <end position="502"/>
    </location>
</feature>
<evidence type="ECO:0000256" key="11">
    <source>
        <dbReference type="SAM" id="Phobius"/>
    </source>
</evidence>
<feature type="transmembrane region" description="Helical" evidence="11">
    <location>
        <begin position="601"/>
        <end position="619"/>
    </location>
</feature>
<dbReference type="CDD" id="cd14993">
    <property type="entry name" value="7tmA_CCKR-like"/>
    <property type="match status" value="1"/>
</dbReference>
<keyword evidence="14" id="KW-1185">Reference proteome</keyword>
<feature type="transmembrane region" description="Helical" evidence="11">
    <location>
        <begin position="114"/>
        <end position="137"/>
    </location>
</feature>
<keyword evidence="3" id="KW-1003">Cell membrane</keyword>
<dbReference type="PANTHER" id="PTHR45695">
    <property type="entry name" value="LEUCOKININ RECEPTOR-RELATED"/>
    <property type="match status" value="1"/>
</dbReference>
<feature type="transmembrane region" description="Helical" evidence="11">
    <location>
        <begin position="143"/>
        <end position="171"/>
    </location>
</feature>
<evidence type="ECO:0000256" key="7">
    <source>
        <dbReference type="ARBA" id="ARBA00023136"/>
    </source>
</evidence>
<evidence type="ECO:0000256" key="8">
    <source>
        <dbReference type="ARBA" id="ARBA00023170"/>
    </source>
</evidence>
<dbReference type="SUPFAM" id="SSF81321">
    <property type="entry name" value="Family A G protein-coupled receptor-like"/>
    <property type="match status" value="1"/>
</dbReference>
<evidence type="ECO:0000256" key="10">
    <source>
        <dbReference type="RuleBase" id="RU000688"/>
    </source>
</evidence>
<keyword evidence="7 11" id="KW-0472">Membrane</keyword>
<comment type="similarity">
    <text evidence="2 10">Belongs to the G-protein coupled receptor 1 family.</text>
</comment>
<keyword evidence="6 10" id="KW-0297">G-protein coupled receptor</keyword>
<evidence type="ECO:0000313" key="13">
    <source>
        <dbReference type="EMBL" id="KAF7993660.1"/>
    </source>
</evidence>
<feature type="transmembrane region" description="Helical" evidence="11">
    <location>
        <begin position="364"/>
        <end position="389"/>
    </location>
</feature>
<dbReference type="Pfam" id="PF08395">
    <property type="entry name" value="7tm_7"/>
    <property type="match status" value="1"/>
</dbReference>
<name>A0A834XUF9_APHGI</name>
<evidence type="ECO:0000256" key="4">
    <source>
        <dbReference type="ARBA" id="ARBA00022692"/>
    </source>
</evidence>
<accession>A0A834XUF9</accession>
<dbReference type="Proteomes" id="UP000639338">
    <property type="component" value="Unassembled WGS sequence"/>
</dbReference>
<dbReference type="GO" id="GO:0004983">
    <property type="term" value="F:neuropeptide Y receptor activity"/>
    <property type="evidence" value="ECO:0007669"/>
    <property type="project" value="InterPro"/>
</dbReference>
<comment type="subcellular location">
    <subcellularLocation>
        <location evidence="1">Cell membrane</location>
        <topology evidence="1">Multi-pass membrane protein</topology>
    </subcellularLocation>
</comment>
<dbReference type="PROSITE" id="PS50262">
    <property type="entry name" value="G_PROTEIN_RECEP_F1_2"/>
    <property type="match status" value="1"/>
</dbReference>
<dbReference type="InterPro" id="IPR000276">
    <property type="entry name" value="GPCR_Rhodpsn"/>
</dbReference>
<protein>
    <recommendedName>
        <fullName evidence="12">G-protein coupled receptors family 1 profile domain-containing protein</fullName>
    </recommendedName>
</protein>
<dbReference type="GO" id="GO:0050909">
    <property type="term" value="P:sensory perception of taste"/>
    <property type="evidence" value="ECO:0007669"/>
    <property type="project" value="InterPro"/>
</dbReference>
<feature type="transmembrane region" description="Helical" evidence="11">
    <location>
        <begin position="228"/>
        <end position="251"/>
    </location>
</feature>
<evidence type="ECO:0000259" key="12">
    <source>
        <dbReference type="PROSITE" id="PS50262"/>
    </source>
</evidence>
<evidence type="ECO:0000313" key="14">
    <source>
        <dbReference type="Proteomes" id="UP000639338"/>
    </source>
</evidence>
<keyword evidence="4 10" id="KW-0812">Transmembrane</keyword>